<comment type="similarity">
    <text evidence="2">Belongs to the CIA30 family.</text>
</comment>
<dbReference type="GO" id="GO:0005739">
    <property type="term" value="C:mitochondrion"/>
    <property type="evidence" value="ECO:0007669"/>
    <property type="project" value="UniProtKB-SubCell"/>
</dbReference>
<dbReference type="GO" id="GO:0051082">
    <property type="term" value="F:unfolded protein binding"/>
    <property type="evidence" value="ECO:0007669"/>
    <property type="project" value="TreeGrafter"/>
</dbReference>
<keyword evidence="4" id="KW-0143">Chaperone</keyword>
<evidence type="ECO:0000256" key="2">
    <source>
        <dbReference type="ARBA" id="ARBA00007884"/>
    </source>
</evidence>
<gene>
    <name evidence="6" type="ORF">BV898_09267</name>
</gene>
<dbReference type="Proteomes" id="UP000192578">
    <property type="component" value="Unassembled WGS sequence"/>
</dbReference>
<feature type="domain" description="NADH:ubiquinone oxidoreductase intermediate-associated protein 30" evidence="5">
    <location>
        <begin position="109"/>
        <end position="281"/>
    </location>
</feature>
<comment type="subcellular location">
    <subcellularLocation>
        <location evidence="1">Mitochondrion</location>
    </subcellularLocation>
</comment>
<dbReference type="AlphaFoldDB" id="A0A1W0WN60"/>
<organism evidence="6 7">
    <name type="scientific">Hypsibius exemplaris</name>
    <name type="common">Freshwater tardigrade</name>
    <dbReference type="NCBI Taxonomy" id="2072580"/>
    <lineage>
        <taxon>Eukaryota</taxon>
        <taxon>Metazoa</taxon>
        <taxon>Ecdysozoa</taxon>
        <taxon>Tardigrada</taxon>
        <taxon>Eutardigrada</taxon>
        <taxon>Parachela</taxon>
        <taxon>Hypsibioidea</taxon>
        <taxon>Hypsibiidae</taxon>
        <taxon>Hypsibius</taxon>
    </lineage>
</organism>
<dbReference type="SUPFAM" id="SSF49785">
    <property type="entry name" value="Galactose-binding domain-like"/>
    <property type="match status" value="1"/>
</dbReference>
<dbReference type="GO" id="GO:0006120">
    <property type="term" value="P:mitochondrial electron transport, NADH to ubiquinone"/>
    <property type="evidence" value="ECO:0007669"/>
    <property type="project" value="TreeGrafter"/>
</dbReference>
<name>A0A1W0WN60_HYPEX</name>
<dbReference type="EMBL" id="MTYJ01000072">
    <property type="protein sequence ID" value="OQV16597.1"/>
    <property type="molecule type" value="Genomic_DNA"/>
</dbReference>
<keyword evidence="3" id="KW-0496">Mitochondrion</keyword>
<proteinExistence type="inferred from homology"/>
<keyword evidence="7" id="KW-1185">Reference proteome</keyword>
<dbReference type="InterPro" id="IPR039131">
    <property type="entry name" value="NDUFAF1"/>
</dbReference>
<evidence type="ECO:0000259" key="5">
    <source>
        <dbReference type="Pfam" id="PF08547"/>
    </source>
</evidence>
<dbReference type="GO" id="GO:0032981">
    <property type="term" value="P:mitochondrial respiratory chain complex I assembly"/>
    <property type="evidence" value="ECO:0007669"/>
    <property type="project" value="TreeGrafter"/>
</dbReference>
<comment type="caution">
    <text evidence="6">The sequence shown here is derived from an EMBL/GenBank/DDBJ whole genome shotgun (WGS) entry which is preliminary data.</text>
</comment>
<dbReference type="InterPro" id="IPR013857">
    <property type="entry name" value="NADH-UbQ_OxRdtase-assoc_prot30"/>
</dbReference>
<dbReference type="PANTHER" id="PTHR13194">
    <property type="entry name" value="COMPLEX I INTERMEDIATE-ASSOCIATED PROTEIN 30"/>
    <property type="match status" value="1"/>
</dbReference>
<dbReference type="Pfam" id="PF08547">
    <property type="entry name" value="CIA30"/>
    <property type="match status" value="1"/>
</dbReference>
<dbReference type="InterPro" id="IPR008979">
    <property type="entry name" value="Galactose-bd-like_sf"/>
</dbReference>
<dbReference type="PANTHER" id="PTHR13194:SF18">
    <property type="entry name" value="COMPLEX I INTERMEDIATE-ASSOCIATED PROTEIN 30, MITOCHONDRIAL"/>
    <property type="match status" value="1"/>
</dbReference>
<evidence type="ECO:0000256" key="4">
    <source>
        <dbReference type="ARBA" id="ARBA00023186"/>
    </source>
</evidence>
<evidence type="ECO:0000313" key="7">
    <source>
        <dbReference type="Proteomes" id="UP000192578"/>
    </source>
</evidence>
<evidence type="ECO:0000256" key="1">
    <source>
        <dbReference type="ARBA" id="ARBA00004173"/>
    </source>
</evidence>
<evidence type="ECO:0000313" key="6">
    <source>
        <dbReference type="EMBL" id="OQV16597.1"/>
    </source>
</evidence>
<evidence type="ECO:0000256" key="3">
    <source>
        <dbReference type="ARBA" id="ARBA00023128"/>
    </source>
</evidence>
<sequence length="308" mass="36075">MLPWRLATATASGVVGRRTGLAGRRTSWSPLQRAPARWAQTFYEPDERGGYRSFIEYENWYDRFRLSQIKARYRWYLRGFRTLGQELRKYARLDPMEYLRHGDVRMVHDLRNAAEHDSWIVTADSDYDQGRSWGEFSITQHQTGVFSGILNQEPVKDGHTKAAGYVNLRAPFVLRSFDRIDLHDWQGYTHMVVKLRGDGRTYLLNLNVPGTFDVTWADTYNYPLYTRGGPYWQIERIPFSKFFFGHKGRIQDIQGALDLQSVRNIGITLADGVDGPFRLEIEYIAVEYDENYTEEFAYEMYGVVDKYH</sequence>
<protein>
    <submittedName>
        <fullName evidence="6">Complex I intermediate-associated protein 30, mitochondrial</fullName>
    </submittedName>
</protein>
<accession>A0A1W0WN60</accession>
<dbReference type="OrthoDB" id="42561at2759"/>
<reference evidence="7" key="1">
    <citation type="submission" date="2017-01" db="EMBL/GenBank/DDBJ databases">
        <title>Comparative genomics of anhydrobiosis in the tardigrade Hypsibius dujardini.</title>
        <authorList>
            <person name="Yoshida Y."/>
            <person name="Koutsovoulos G."/>
            <person name="Laetsch D."/>
            <person name="Stevens L."/>
            <person name="Kumar S."/>
            <person name="Horikawa D."/>
            <person name="Ishino K."/>
            <person name="Komine S."/>
            <person name="Tomita M."/>
            <person name="Blaxter M."/>
            <person name="Arakawa K."/>
        </authorList>
    </citation>
    <scope>NUCLEOTIDE SEQUENCE [LARGE SCALE GENOMIC DNA]</scope>
    <source>
        <strain evidence="7">Z151</strain>
    </source>
</reference>